<organism evidence="2 3">
    <name type="scientific">Plantactinospora mayteni</name>
    <dbReference type="NCBI Taxonomy" id="566021"/>
    <lineage>
        <taxon>Bacteria</taxon>
        <taxon>Bacillati</taxon>
        <taxon>Actinomycetota</taxon>
        <taxon>Actinomycetes</taxon>
        <taxon>Micromonosporales</taxon>
        <taxon>Micromonosporaceae</taxon>
        <taxon>Plantactinospora</taxon>
    </lineage>
</organism>
<name>A0ABQ4ERG8_9ACTN</name>
<comment type="caution">
    <text evidence="2">The sequence shown here is derived from an EMBL/GenBank/DDBJ whole genome shotgun (WGS) entry which is preliminary data.</text>
</comment>
<evidence type="ECO:0000259" key="1">
    <source>
        <dbReference type="PROSITE" id="PS51459"/>
    </source>
</evidence>
<evidence type="ECO:0000313" key="3">
    <source>
        <dbReference type="Proteomes" id="UP000621500"/>
    </source>
</evidence>
<dbReference type="EMBL" id="BONX01000024">
    <property type="protein sequence ID" value="GIG97226.1"/>
    <property type="molecule type" value="Genomic_DNA"/>
</dbReference>
<accession>A0ABQ4ERG8</accession>
<reference evidence="2 3" key="1">
    <citation type="submission" date="2021-01" db="EMBL/GenBank/DDBJ databases">
        <title>Whole genome shotgun sequence of Plantactinospora mayteni NBRC 109088.</title>
        <authorList>
            <person name="Komaki H."/>
            <person name="Tamura T."/>
        </authorList>
    </citation>
    <scope>NUCLEOTIDE SEQUENCE [LARGE SCALE GENOMIC DNA]</scope>
    <source>
        <strain evidence="2 3">NBRC 109088</strain>
    </source>
</reference>
<keyword evidence="3" id="KW-1185">Reference proteome</keyword>
<gene>
    <name evidence="2" type="ORF">Pma05_37990</name>
</gene>
<dbReference type="SUPFAM" id="SSF140931">
    <property type="entry name" value="Fic-like"/>
    <property type="match status" value="1"/>
</dbReference>
<protein>
    <recommendedName>
        <fullName evidence="1">Fido domain-containing protein</fullName>
    </recommendedName>
</protein>
<dbReference type="RefSeq" id="WP_203858747.1">
    <property type="nucleotide sequence ID" value="NZ_BAAAZQ010000036.1"/>
</dbReference>
<sequence length="206" mass="22869">MAVWQRLRDTVGWREIVPHPKAPVSAIRDGFVGFVGGSTGRDPGRLSRLLTAYDDVRREAAAGADLTPDLLARWNRIIRGVPVAAFRRAPAYAKNGRERYGLYADTEYRFAGCLAETADRETPVTARAARAYLDVAFFHPYDDGNARLAGLVLQFVLLRERVELDEAAPILTTVRRADDAEGAADLARLVHGIAAATRRRWLRANR</sequence>
<proteinExistence type="predicted"/>
<dbReference type="InterPro" id="IPR036597">
    <property type="entry name" value="Fido-like_dom_sf"/>
</dbReference>
<dbReference type="Proteomes" id="UP000621500">
    <property type="component" value="Unassembled WGS sequence"/>
</dbReference>
<dbReference type="PROSITE" id="PS51459">
    <property type="entry name" value="FIDO"/>
    <property type="match status" value="1"/>
</dbReference>
<feature type="domain" description="Fido" evidence="1">
    <location>
        <begin position="66"/>
        <end position="195"/>
    </location>
</feature>
<evidence type="ECO:0000313" key="2">
    <source>
        <dbReference type="EMBL" id="GIG97226.1"/>
    </source>
</evidence>
<dbReference type="InterPro" id="IPR003812">
    <property type="entry name" value="Fido"/>
</dbReference>
<dbReference type="Gene3D" id="1.10.3290.10">
    <property type="entry name" value="Fido-like domain"/>
    <property type="match status" value="1"/>
</dbReference>